<proteinExistence type="predicted"/>
<evidence type="ECO:0000313" key="1">
    <source>
        <dbReference type="EMBL" id="GHE06569.1"/>
    </source>
</evidence>
<reference evidence="1" key="2">
    <citation type="submission" date="2020-09" db="EMBL/GenBank/DDBJ databases">
        <authorList>
            <person name="Sun Q."/>
            <person name="Ohkuma M."/>
        </authorList>
    </citation>
    <scope>NUCLEOTIDE SEQUENCE</scope>
    <source>
        <strain evidence="1">JCM 4714</strain>
    </source>
</reference>
<gene>
    <name evidence="1" type="ORF">GCM10010339_47640</name>
</gene>
<keyword evidence="2" id="KW-1185">Reference proteome</keyword>
<dbReference type="Proteomes" id="UP000655443">
    <property type="component" value="Unassembled WGS sequence"/>
</dbReference>
<comment type="caution">
    <text evidence="1">The sequence shown here is derived from an EMBL/GenBank/DDBJ whole genome shotgun (WGS) entry which is preliminary data.</text>
</comment>
<evidence type="ECO:0000313" key="2">
    <source>
        <dbReference type="Proteomes" id="UP000655443"/>
    </source>
</evidence>
<sequence>MARHELWMEELLSFLLMRLDETGFEQLVAHEPKRMAATYLETAGGRCEQRARYFTGCDTCCQLLPPDSLYYYAEAWPCQAVRSLALPFAGDPEYAEAWRPEYAMLASGKFIHPEQEEARHRILRCQNPRSTGLDNISNGASQ</sequence>
<organism evidence="1 2">
    <name type="scientific">Streptomyces alanosinicus</name>
    <dbReference type="NCBI Taxonomy" id="68171"/>
    <lineage>
        <taxon>Bacteria</taxon>
        <taxon>Bacillati</taxon>
        <taxon>Actinomycetota</taxon>
        <taxon>Actinomycetes</taxon>
        <taxon>Kitasatosporales</taxon>
        <taxon>Streptomycetaceae</taxon>
        <taxon>Streptomyces</taxon>
    </lineage>
</organism>
<reference evidence="1" key="1">
    <citation type="journal article" date="2014" name="Int. J. Syst. Evol. Microbiol.">
        <title>Complete genome sequence of Corynebacterium casei LMG S-19264T (=DSM 44701T), isolated from a smear-ripened cheese.</title>
        <authorList>
            <consortium name="US DOE Joint Genome Institute (JGI-PGF)"/>
            <person name="Walter F."/>
            <person name="Albersmeier A."/>
            <person name="Kalinowski J."/>
            <person name="Ruckert C."/>
        </authorList>
    </citation>
    <scope>NUCLEOTIDE SEQUENCE</scope>
    <source>
        <strain evidence="1">JCM 4714</strain>
    </source>
</reference>
<name>A0A918YKU0_9ACTN</name>
<dbReference type="RefSeq" id="WP_189955535.1">
    <property type="nucleotide sequence ID" value="NZ_BMVG01000011.1"/>
</dbReference>
<dbReference type="AlphaFoldDB" id="A0A918YKU0"/>
<dbReference type="EMBL" id="BMVG01000011">
    <property type="protein sequence ID" value="GHE06569.1"/>
    <property type="molecule type" value="Genomic_DNA"/>
</dbReference>
<protein>
    <submittedName>
        <fullName evidence="1">Uncharacterized protein</fullName>
    </submittedName>
</protein>
<accession>A0A918YKU0</accession>